<sequence length="319" mass="37384">MLHENIDAQTAKGIKELRNRIKVPSSVVDEKINIATWNIRAFGKKKRDKASIHYIAEVLSNFDLIAITELAENLNDLKRVIDVLGPYWKVVFSDIAMDRGGNSERIGYLYDKRVVTFTGLAAEADPFRKKNKKTGEYEPEITWWRSPYLASFRAGRFDFVLLTAHIRWGKGAIDRYDPLLQLAEWVEKRRKSKHVVDKDIIVMGDFNIPNEKSPLYDAITTYNLQMPKSLLGKHGTNLAKKKRYDQILYYKRHTKNINDEGGVVDFYKKDFRKLYPKKKFPDMDKESFTYEMSDHLPLWIQLDIWTDDEELDQLIRKKS</sequence>
<gene>
    <name evidence="2" type="ORF">C5F49_08880</name>
</gene>
<organism evidence="2 3">
    <name type="scientific">Nitrosopumilus oxyclinae</name>
    <dbReference type="NCBI Taxonomy" id="1959104"/>
    <lineage>
        <taxon>Archaea</taxon>
        <taxon>Nitrososphaerota</taxon>
        <taxon>Nitrososphaeria</taxon>
        <taxon>Nitrosopumilales</taxon>
        <taxon>Nitrosopumilaceae</taxon>
        <taxon>Nitrosopumilus</taxon>
    </lineage>
</organism>
<dbReference type="Proteomes" id="UP000509441">
    <property type="component" value="Chromosome"/>
</dbReference>
<dbReference type="PANTHER" id="PTHR11371">
    <property type="entry name" value="DEOXYRIBONUCLEASE"/>
    <property type="match status" value="1"/>
</dbReference>
<dbReference type="GO" id="GO:0004519">
    <property type="term" value="F:endonuclease activity"/>
    <property type="evidence" value="ECO:0007669"/>
    <property type="project" value="UniProtKB-KW"/>
</dbReference>
<reference evidence="2 3" key="1">
    <citation type="submission" date="2018-02" db="EMBL/GenBank/DDBJ databases">
        <title>Complete genome of Nitrosopumilus oxyclinae HCE1.</title>
        <authorList>
            <person name="Qin W."/>
            <person name="Zheng Y."/>
            <person name="Stahl D.A."/>
        </authorList>
    </citation>
    <scope>NUCLEOTIDE SEQUENCE [LARGE SCALE GENOMIC DNA]</scope>
    <source>
        <strain evidence="2 3">HCE1</strain>
    </source>
</reference>
<dbReference type="CDD" id="cd10283">
    <property type="entry name" value="MnuA_DNase1-like"/>
    <property type="match status" value="1"/>
</dbReference>
<keyword evidence="2" id="KW-0378">Hydrolase</keyword>
<dbReference type="Pfam" id="PF03372">
    <property type="entry name" value="Exo_endo_phos"/>
    <property type="match status" value="1"/>
</dbReference>
<dbReference type="InterPro" id="IPR005135">
    <property type="entry name" value="Endo/exonuclease/phosphatase"/>
</dbReference>
<dbReference type="Gene3D" id="3.60.10.10">
    <property type="entry name" value="Endonuclease/exonuclease/phosphatase"/>
    <property type="match status" value="1"/>
</dbReference>
<evidence type="ECO:0000313" key="3">
    <source>
        <dbReference type="Proteomes" id="UP000509441"/>
    </source>
</evidence>
<keyword evidence="2" id="KW-0540">Nuclease</keyword>
<name>A0A7D5R981_9ARCH</name>
<proteinExistence type="predicted"/>
<dbReference type="OrthoDB" id="3327at2157"/>
<dbReference type="SUPFAM" id="SSF56219">
    <property type="entry name" value="DNase I-like"/>
    <property type="match status" value="1"/>
</dbReference>
<dbReference type="PANTHER" id="PTHR11371:SF31">
    <property type="entry name" value="EXTRACELLULAR NUCLEASE"/>
    <property type="match status" value="1"/>
</dbReference>
<dbReference type="InterPro" id="IPR036691">
    <property type="entry name" value="Endo/exonu/phosph_ase_sf"/>
</dbReference>
<dbReference type="KEGG" id="nox:C5F49_08880"/>
<dbReference type="RefSeq" id="WP_179362677.1">
    <property type="nucleotide sequence ID" value="NZ_CP026994.1"/>
</dbReference>
<keyword evidence="2" id="KW-0255">Endonuclease</keyword>
<protein>
    <submittedName>
        <fullName evidence="2">Endonuclease</fullName>
    </submittedName>
</protein>
<dbReference type="GeneID" id="56062111"/>
<feature type="domain" description="Endonuclease/exonuclease/phosphatase" evidence="1">
    <location>
        <begin position="35"/>
        <end position="249"/>
    </location>
</feature>
<keyword evidence="3" id="KW-1185">Reference proteome</keyword>
<evidence type="ECO:0000313" key="2">
    <source>
        <dbReference type="EMBL" id="QLH05424.1"/>
    </source>
</evidence>
<evidence type="ECO:0000259" key="1">
    <source>
        <dbReference type="Pfam" id="PF03372"/>
    </source>
</evidence>
<dbReference type="AlphaFoldDB" id="A0A7D5R981"/>
<dbReference type="EMBL" id="CP026994">
    <property type="protein sequence ID" value="QLH05424.1"/>
    <property type="molecule type" value="Genomic_DNA"/>
</dbReference>
<accession>A0A7D5R981</accession>